<protein>
    <submittedName>
        <fullName evidence="1">Uncharacterized protein</fullName>
    </submittedName>
</protein>
<reference evidence="1 2" key="1">
    <citation type="submission" date="2019-07" db="EMBL/GenBank/DDBJ databases">
        <title>Whole genome shotgun sequence of Pseudoalteromonas atlantica NBRC 103033.</title>
        <authorList>
            <person name="Hosoyama A."/>
            <person name="Uohara A."/>
            <person name="Ohji S."/>
            <person name="Ichikawa N."/>
        </authorList>
    </citation>
    <scope>NUCLEOTIDE SEQUENCE [LARGE SCALE GENOMIC DNA]</scope>
    <source>
        <strain evidence="1 2">NBRC 103033</strain>
    </source>
</reference>
<name>A0ABQ0UES8_PSEAF</name>
<organism evidence="1 2">
    <name type="scientific">Pseudoalteromonas atlantica</name>
    <name type="common">Alteromonas atlantica</name>
    <dbReference type="NCBI Taxonomy" id="288"/>
    <lineage>
        <taxon>Bacteria</taxon>
        <taxon>Pseudomonadati</taxon>
        <taxon>Pseudomonadota</taxon>
        <taxon>Gammaproteobacteria</taxon>
        <taxon>Alteromonadales</taxon>
        <taxon>Pseudoalteromonadaceae</taxon>
        <taxon>Pseudoalteromonas</taxon>
    </lineage>
</organism>
<gene>
    <name evidence="1" type="ORF">PAT01_08180</name>
</gene>
<evidence type="ECO:0000313" key="2">
    <source>
        <dbReference type="Proteomes" id="UP000321189"/>
    </source>
</evidence>
<evidence type="ECO:0000313" key="1">
    <source>
        <dbReference type="EMBL" id="GEK75514.1"/>
    </source>
</evidence>
<sequence>MYSHDTTAAHKPLKAKIQTAETAPQIDIIITGKPAFGADITIPFPKSLGAPRLEKTPNKPMQIAIKNSI</sequence>
<accession>A0ABQ0UES8</accession>
<keyword evidence="2" id="KW-1185">Reference proteome</keyword>
<comment type="caution">
    <text evidence="1">The sequence shown here is derived from an EMBL/GenBank/DDBJ whole genome shotgun (WGS) entry which is preliminary data.</text>
</comment>
<proteinExistence type="predicted"/>
<dbReference type="Proteomes" id="UP000321189">
    <property type="component" value="Unassembled WGS sequence"/>
</dbReference>
<dbReference type="EMBL" id="BJUT01000005">
    <property type="protein sequence ID" value="GEK75514.1"/>
    <property type="molecule type" value="Genomic_DNA"/>
</dbReference>